<keyword evidence="3" id="KW-1185">Reference proteome</keyword>
<dbReference type="InterPro" id="IPR029787">
    <property type="entry name" value="Nucleotide_cyclase"/>
</dbReference>
<dbReference type="InterPro" id="IPR043128">
    <property type="entry name" value="Rev_trsase/Diguanyl_cyclase"/>
</dbReference>
<comment type="caution">
    <text evidence="2">The sequence shown here is derived from an EMBL/GenBank/DDBJ whole genome shotgun (WGS) entry which is preliminary data.</text>
</comment>
<dbReference type="CDD" id="cd01949">
    <property type="entry name" value="GGDEF"/>
    <property type="match status" value="1"/>
</dbReference>
<dbReference type="SUPFAM" id="SSF55785">
    <property type="entry name" value="PYP-like sensor domain (PAS domain)"/>
    <property type="match status" value="1"/>
</dbReference>
<dbReference type="Proteomes" id="UP000064243">
    <property type="component" value="Unassembled WGS sequence"/>
</dbReference>
<dbReference type="EMBL" id="LDUG01000039">
    <property type="protein sequence ID" value="KVW93722.1"/>
    <property type="molecule type" value="Genomic_DNA"/>
</dbReference>
<gene>
    <name evidence="2" type="ORF">ABW22_13540</name>
</gene>
<reference evidence="2 3" key="1">
    <citation type="journal article" date="2015" name="Appl. Environ. Microbiol.">
        <title>Aerobic and Anaerobic Thiosulfate Oxidation by a Cold-Adapted, Subglacial Chemoautotroph.</title>
        <authorList>
            <person name="Harrold Z.R."/>
            <person name="Skidmore M.L."/>
            <person name="Hamilton T.L."/>
            <person name="Desch L."/>
            <person name="Amada K."/>
            <person name="van Gelder W."/>
            <person name="Glover K."/>
            <person name="Roden E.E."/>
            <person name="Boyd E.S."/>
        </authorList>
    </citation>
    <scope>NUCLEOTIDE SEQUENCE [LARGE SCALE GENOMIC DNA]</scope>
    <source>
        <strain evidence="2 3">RG</strain>
    </source>
</reference>
<feature type="domain" description="PAS" evidence="1">
    <location>
        <begin position="1"/>
        <end position="41"/>
    </location>
</feature>
<sequence length="290" mass="31888">MFEHFSDALILADAEARVSYLNPAAERLLGLPLNNTRGHALDKVLTLQDGLTRQSIQIGDFPTQHSPFSGAFHLLVRNGGSAIPMQCSVALTRTGSGATGGYMIVLRNASDLQQHIDKLVTQSMHDEHSRLLRRAELVKRLWRLLQEADGGEPQAFMYLDLDNFKSVNDMAGHAAGDLAIRQIAARLKDQVRGRDTLARLGGMNSACCWSAVRRSARASVLSNCIGRWNPKSCAGTAKSTGWVSASASPFSKRTSTARTAFWPRRMRRAIRPSVMAVMGPTYRKSHSTER</sequence>
<dbReference type="Pfam" id="PF00990">
    <property type="entry name" value="GGDEF"/>
    <property type="match status" value="1"/>
</dbReference>
<dbReference type="AlphaFoldDB" id="A0A125BBX5"/>
<dbReference type="InterPro" id="IPR013656">
    <property type="entry name" value="PAS_4"/>
</dbReference>
<dbReference type="Pfam" id="PF08448">
    <property type="entry name" value="PAS_4"/>
    <property type="match status" value="1"/>
</dbReference>
<dbReference type="PROSITE" id="PS50112">
    <property type="entry name" value="PAS"/>
    <property type="match status" value="1"/>
</dbReference>
<dbReference type="PATRIC" id="fig|36861.3.peg.2499"/>
<protein>
    <recommendedName>
        <fullName evidence="1">PAS domain-containing protein</fullName>
    </recommendedName>
</protein>
<dbReference type="InterPro" id="IPR000014">
    <property type="entry name" value="PAS"/>
</dbReference>
<name>A0A125BBX5_THIDE</name>
<accession>A0A125BBX5</accession>
<dbReference type="NCBIfam" id="TIGR00229">
    <property type="entry name" value="sensory_box"/>
    <property type="match status" value="1"/>
</dbReference>
<proteinExistence type="predicted"/>
<evidence type="ECO:0000259" key="1">
    <source>
        <dbReference type="PROSITE" id="PS50112"/>
    </source>
</evidence>
<dbReference type="CDD" id="cd00130">
    <property type="entry name" value="PAS"/>
    <property type="match status" value="1"/>
</dbReference>
<dbReference type="InterPro" id="IPR052155">
    <property type="entry name" value="Biofilm_reg_signaling"/>
</dbReference>
<dbReference type="PANTHER" id="PTHR44757">
    <property type="entry name" value="DIGUANYLATE CYCLASE DGCP"/>
    <property type="match status" value="1"/>
</dbReference>
<evidence type="ECO:0000313" key="3">
    <source>
        <dbReference type="Proteomes" id="UP000064243"/>
    </source>
</evidence>
<dbReference type="Gene3D" id="3.30.70.270">
    <property type="match status" value="1"/>
</dbReference>
<dbReference type="PANTHER" id="PTHR44757:SF2">
    <property type="entry name" value="BIOFILM ARCHITECTURE MAINTENANCE PROTEIN MBAA"/>
    <property type="match status" value="1"/>
</dbReference>
<dbReference type="InterPro" id="IPR000160">
    <property type="entry name" value="GGDEF_dom"/>
</dbReference>
<dbReference type="NCBIfam" id="TIGR00254">
    <property type="entry name" value="GGDEF"/>
    <property type="match status" value="1"/>
</dbReference>
<organism evidence="2 3">
    <name type="scientific">Thiobacillus denitrificans</name>
    <dbReference type="NCBI Taxonomy" id="36861"/>
    <lineage>
        <taxon>Bacteria</taxon>
        <taxon>Pseudomonadati</taxon>
        <taxon>Pseudomonadota</taxon>
        <taxon>Betaproteobacteria</taxon>
        <taxon>Nitrosomonadales</taxon>
        <taxon>Thiobacillaceae</taxon>
        <taxon>Thiobacillus</taxon>
    </lineage>
</organism>
<dbReference type="InterPro" id="IPR035965">
    <property type="entry name" value="PAS-like_dom_sf"/>
</dbReference>
<dbReference type="Gene3D" id="3.30.450.20">
    <property type="entry name" value="PAS domain"/>
    <property type="match status" value="1"/>
</dbReference>
<dbReference type="SMART" id="SM00267">
    <property type="entry name" value="GGDEF"/>
    <property type="match status" value="1"/>
</dbReference>
<dbReference type="SUPFAM" id="SSF55073">
    <property type="entry name" value="Nucleotide cyclase"/>
    <property type="match status" value="1"/>
</dbReference>
<evidence type="ECO:0000313" key="2">
    <source>
        <dbReference type="EMBL" id="KVW93722.1"/>
    </source>
</evidence>